<keyword evidence="3" id="KW-1185">Reference proteome</keyword>
<feature type="region of interest" description="Disordered" evidence="1">
    <location>
        <begin position="26"/>
        <end position="48"/>
    </location>
</feature>
<evidence type="ECO:0000256" key="1">
    <source>
        <dbReference type="SAM" id="MobiDB-lite"/>
    </source>
</evidence>
<dbReference type="EMBL" id="JXTC01000619">
    <property type="protein sequence ID" value="PON43188.1"/>
    <property type="molecule type" value="Genomic_DNA"/>
</dbReference>
<dbReference type="InParanoid" id="A0A2P5B317"/>
<comment type="caution">
    <text evidence="2">The sequence shown here is derived from an EMBL/GenBank/DDBJ whole genome shotgun (WGS) entry which is preliminary data.</text>
</comment>
<reference evidence="3" key="1">
    <citation type="submission" date="2016-06" db="EMBL/GenBank/DDBJ databases">
        <title>Parallel loss of symbiosis genes in relatives of nitrogen-fixing non-legume Parasponia.</title>
        <authorList>
            <person name="Van Velzen R."/>
            <person name="Holmer R."/>
            <person name="Bu F."/>
            <person name="Rutten L."/>
            <person name="Van Zeijl A."/>
            <person name="Liu W."/>
            <person name="Santuari L."/>
            <person name="Cao Q."/>
            <person name="Sharma T."/>
            <person name="Shen D."/>
            <person name="Roswanjaya Y."/>
            <person name="Wardhani T."/>
            <person name="Kalhor M.S."/>
            <person name="Jansen J."/>
            <person name="Van den Hoogen J."/>
            <person name="Gungor B."/>
            <person name="Hartog M."/>
            <person name="Hontelez J."/>
            <person name="Verver J."/>
            <person name="Yang W.-C."/>
            <person name="Schijlen E."/>
            <person name="Repin R."/>
            <person name="Schilthuizen M."/>
            <person name="Schranz E."/>
            <person name="Heidstra R."/>
            <person name="Miyata K."/>
            <person name="Fedorova E."/>
            <person name="Kohlen W."/>
            <person name="Bisseling T."/>
            <person name="Smit S."/>
            <person name="Geurts R."/>
        </authorList>
    </citation>
    <scope>NUCLEOTIDE SEQUENCE [LARGE SCALE GENOMIC DNA]</scope>
    <source>
        <strain evidence="3">cv. RG33-2</strain>
    </source>
</reference>
<evidence type="ECO:0000313" key="3">
    <source>
        <dbReference type="Proteomes" id="UP000237000"/>
    </source>
</evidence>
<dbReference type="Proteomes" id="UP000237000">
    <property type="component" value="Unassembled WGS sequence"/>
</dbReference>
<dbReference type="AlphaFoldDB" id="A0A2P5B317"/>
<proteinExistence type="predicted"/>
<organism evidence="2 3">
    <name type="scientific">Trema orientale</name>
    <name type="common">Charcoal tree</name>
    <name type="synonym">Celtis orientalis</name>
    <dbReference type="NCBI Taxonomy" id="63057"/>
    <lineage>
        <taxon>Eukaryota</taxon>
        <taxon>Viridiplantae</taxon>
        <taxon>Streptophyta</taxon>
        <taxon>Embryophyta</taxon>
        <taxon>Tracheophyta</taxon>
        <taxon>Spermatophyta</taxon>
        <taxon>Magnoliopsida</taxon>
        <taxon>eudicotyledons</taxon>
        <taxon>Gunneridae</taxon>
        <taxon>Pentapetalae</taxon>
        <taxon>rosids</taxon>
        <taxon>fabids</taxon>
        <taxon>Rosales</taxon>
        <taxon>Cannabaceae</taxon>
        <taxon>Trema</taxon>
    </lineage>
</organism>
<gene>
    <name evidence="2" type="ORF">TorRG33x02_334170</name>
</gene>
<name>A0A2P5B317_TREOI</name>
<evidence type="ECO:0000313" key="2">
    <source>
        <dbReference type="EMBL" id="PON43188.1"/>
    </source>
</evidence>
<sequence>MNVHSFSFQPTLPAVRTILLRQLHHHHHLSARQPRPDPRATSTTRAFPNLLPTTPKMVLLLLISIEV</sequence>
<accession>A0A2P5B317</accession>
<protein>
    <submittedName>
        <fullName evidence="2">Uncharacterized protein</fullName>
    </submittedName>
</protein>